<feature type="region of interest" description="Disordered" evidence="2">
    <location>
        <begin position="60"/>
        <end position="100"/>
    </location>
</feature>
<dbReference type="Gene3D" id="3.40.50.12780">
    <property type="entry name" value="N-terminal domain of ligase-like"/>
    <property type="match status" value="1"/>
</dbReference>
<reference evidence="3 4" key="1">
    <citation type="submission" date="2016-12" db="EMBL/GenBank/DDBJ databases">
        <title>The genomes of Aspergillus section Nigri reveals drivers in fungal speciation.</title>
        <authorList>
            <consortium name="DOE Joint Genome Institute"/>
            <person name="Vesth T.C."/>
            <person name="Nybo J."/>
            <person name="Theobald S."/>
            <person name="Brandl J."/>
            <person name="Frisvad J.C."/>
            <person name="Nielsen K.F."/>
            <person name="Lyhne E.K."/>
            <person name="Kogle M.E."/>
            <person name="Kuo A."/>
            <person name="Riley R."/>
            <person name="Clum A."/>
            <person name="Nolan M."/>
            <person name="Lipzen A."/>
            <person name="Salamov A."/>
            <person name="Henrissat B."/>
            <person name="Wiebenga A."/>
            <person name="De Vries R.P."/>
            <person name="Grigoriev I.V."/>
            <person name="Mortensen U.H."/>
            <person name="Andersen M.R."/>
            <person name="Baker S.E."/>
        </authorList>
    </citation>
    <scope>NUCLEOTIDE SEQUENCE [LARGE SCALE GENOMIC DNA]</scope>
    <source>
        <strain evidence="3 4">JOP 1030-1</strain>
    </source>
</reference>
<dbReference type="AlphaFoldDB" id="A0A318YZM8"/>
<protein>
    <recommendedName>
        <fullName evidence="5">AMP-dependent synthetase/ligase domain-containing protein</fullName>
    </recommendedName>
</protein>
<dbReference type="GO" id="GO:0031956">
    <property type="term" value="F:medium-chain fatty acid-CoA ligase activity"/>
    <property type="evidence" value="ECO:0007669"/>
    <property type="project" value="TreeGrafter"/>
</dbReference>
<evidence type="ECO:0000313" key="4">
    <source>
        <dbReference type="Proteomes" id="UP000248349"/>
    </source>
</evidence>
<evidence type="ECO:0000256" key="2">
    <source>
        <dbReference type="SAM" id="MobiDB-lite"/>
    </source>
</evidence>
<evidence type="ECO:0008006" key="5">
    <source>
        <dbReference type="Google" id="ProtNLM"/>
    </source>
</evidence>
<dbReference type="SUPFAM" id="SSF56801">
    <property type="entry name" value="Acetyl-CoA synthetase-like"/>
    <property type="match status" value="1"/>
</dbReference>
<evidence type="ECO:0000313" key="3">
    <source>
        <dbReference type="EMBL" id="PYH40166.1"/>
    </source>
</evidence>
<dbReference type="EMBL" id="KZ821297">
    <property type="protein sequence ID" value="PYH40166.1"/>
    <property type="molecule type" value="Genomic_DNA"/>
</dbReference>
<dbReference type="Proteomes" id="UP000248349">
    <property type="component" value="Unassembled WGS sequence"/>
</dbReference>
<proteinExistence type="inferred from homology"/>
<dbReference type="GO" id="GO:0006631">
    <property type="term" value="P:fatty acid metabolic process"/>
    <property type="evidence" value="ECO:0007669"/>
    <property type="project" value="TreeGrafter"/>
</dbReference>
<sequence length="596" mass="64875">MVQLVHKRGPHETLFTEEPLLSQHPESVAALSQLVPFSHQSAYRSRISAIGELAQLPLHEQANTPPTPETTADCPLATPASPTRENGLINEPPSRNSPEAHLTDIYLIRAQGHCMSKVSCQPTPPFSALEMPRWGSWTLPSFLLLSPRAEAEILIARPLQDLAVSGPGKRAIRALVLMVLAHAKQCLPETNQAIGTSANGALYLAADEHRLAAETGSVRLASVQARSAQSGRREDGSGDSSAEQTVSKQPTPGAFASSRQLADNTRSSQTLAFIILSSGSTDLPKPTFQTHGVCVANYSSSKGYRALLTLPLYHNHGLSIFFRNPCARDDAGDGPGKLPRGATCVKFLSEVEGGAAPLAQCQQVLFGGSSCPDDLGDLHVEQSVRMISHYGATELGQLMTSDRPAGEKAWDYVRPLPTVALFIQMSPLEDDSYECVVLDVLPTKVSSNQNRYVQDNLVYGVGWPPSSTPPAPDRSTVEDKLSVMARLISKYSIFSVTAADPYARDPRVVYHVQNSQTSRWTEDLLPALRRAGLDFAILPKRESGFSEEPDMKRLDFFTDKYDNENLGRSGWIFQMEKTEAASPSLRVGVEFCLRMG</sequence>
<dbReference type="PANTHER" id="PTHR43201:SF8">
    <property type="entry name" value="ACYL-COA SYNTHETASE FAMILY MEMBER 3"/>
    <property type="match status" value="1"/>
</dbReference>
<feature type="region of interest" description="Disordered" evidence="2">
    <location>
        <begin position="222"/>
        <end position="262"/>
    </location>
</feature>
<dbReference type="PANTHER" id="PTHR43201">
    <property type="entry name" value="ACYL-COA SYNTHETASE"/>
    <property type="match status" value="1"/>
</dbReference>
<name>A0A318YZM8_9EURO</name>
<accession>A0A318YZM8</accession>
<evidence type="ECO:0000256" key="1">
    <source>
        <dbReference type="ARBA" id="ARBA00006432"/>
    </source>
</evidence>
<dbReference type="OrthoDB" id="429813at2759"/>
<dbReference type="STRING" id="1450539.A0A318YZM8"/>
<comment type="similarity">
    <text evidence="1">Belongs to the ATP-dependent AMP-binding enzyme family.</text>
</comment>
<keyword evidence="4" id="KW-1185">Reference proteome</keyword>
<dbReference type="GeneID" id="37079678"/>
<dbReference type="InterPro" id="IPR042099">
    <property type="entry name" value="ANL_N_sf"/>
</dbReference>
<dbReference type="RefSeq" id="XP_025426148.1">
    <property type="nucleotide sequence ID" value="XM_025578449.1"/>
</dbReference>
<organism evidence="3 4">
    <name type="scientific">Aspergillus saccharolyticus JOP 1030-1</name>
    <dbReference type="NCBI Taxonomy" id="1450539"/>
    <lineage>
        <taxon>Eukaryota</taxon>
        <taxon>Fungi</taxon>
        <taxon>Dikarya</taxon>
        <taxon>Ascomycota</taxon>
        <taxon>Pezizomycotina</taxon>
        <taxon>Eurotiomycetes</taxon>
        <taxon>Eurotiomycetidae</taxon>
        <taxon>Eurotiales</taxon>
        <taxon>Aspergillaceae</taxon>
        <taxon>Aspergillus</taxon>
        <taxon>Aspergillus subgen. Circumdati</taxon>
    </lineage>
</organism>
<gene>
    <name evidence="3" type="ORF">BP01DRAFT_396080</name>
</gene>